<dbReference type="NCBIfam" id="NF001837">
    <property type="entry name" value="PRK00560.1"/>
    <property type="match status" value="1"/>
</dbReference>
<dbReference type="GO" id="GO:1902758">
    <property type="term" value="P:bis(molybdopterin guanine dinucleotide)molybdenum biosynthetic process"/>
    <property type="evidence" value="ECO:0007669"/>
    <property type="project" value="TreeGrafter"/>
</dbReference>
<evidence type="ECO:0000313" key="9">
    <source>
        <dbReference type="EMBL" id="PHO17089.1"/>
    </source>
</evidence>
<dbReference type="Pfam" id="PF12804">
    <property type="entry name" value="NTP_transf_3"/>
    <property type="match status" value="1"/>
</dbReference>
<dbReference type="CDD" id="cd02503">
    <property type="entry name" value="MobA"/>
    <property type="match status" value="1"/>
</dbReference>
<organism evidence="9 10">
    <name type="scientific">Malaciobacter molluscorum LMG 25693</name>
    <dbReference type="NCBI Taxonomy" id="870501"/>
    <lineage>
        <taxon>Bacteria</taxon>
        <taxon>Pseudomonadati</taxon>
        <taxon>Campylobacterota</taxon>
        <taxon>Epsilonproteobacteria</taxon>
        <taxon>Campylobacterales</taxon>
        <taxon>Arcobacteraceae</taxon>
        <taxon>Malaciobacter</taxon>
    </lineage>
</organism>
<keyword evidence="7" id="KW-0501">Molybdenum cofactor biosynthesis</keyword>
<evidence type="ECO:0000313" key="10">
    <source>
        <dbReference type="Proteomes" id="UP000221222"/>
    </source>
</evidence>
<evidence type="ECO:0000259" key="8">
    <source>
        <dbReference type="Pfam" id="PF12804"/>
    </source>
</evidence>
<keyword evidence="2 9" id="KW-0808">Transferase</keyword>
<protein>
    <submittedName>
        <fullName evidence="9">Molybdenum cofactor guanylyltransferase</fullName>
    </submittedName>
</protein>
<keyword evidence="10" id="KW-1185">Reference proteome</keyword>
<keyword evidence="5" id="KW-0460">Magnesium</keyword>
<accession>A0A2G1DF22</accession>
<dbReference type="EMBL" id="NXFY01000024">
    <property type="protein sequence ID" value="PHO17089.1"/>
    <property type="molecule type" value="Genomic_DNA"/>
</dbReference>
<keyword evidence="9" id="KW-0548">Nucleotidyltransferase</keyword>
<dbReference type="GO" id="GO:0005525">
    <property type="term" value="F:GTP binding"/>
    <property type="evidence" value="ECO:0007669"/>
    <property type="project" value="UniProtKB-KW"/>
</dbReference>
<evidence type="ECO:0000256" key="1">
    <source>
        <dbReference type="ARBA" id="ARBA00022490"/>
    </source>
</evidence>
<keyword evidence="3" id="KW-0479">Metal-binding</keyword>
<evidence type="ECO:0000256" key="2">
    <source>
        <dbReference type="ARBA" id="ARBA00022679"/>
    </source>
</evidence>
<evidence type="ECO:0000256" key="4">
    <source>
        <dbReference type="ARBA" id="ARBA00022741"/>
    </source>
</evidence>
<evidence type="ECO:0000256" key="3">
    <source>
        <dbReference type="ARBA" id="ARBA00022723"/>
    </source>
</evidence>
<name>A0A2G1DF22_9BACT</name>
<dbReference type="AlphaFoldDB" id="A0A2G1DF22"/>
<evidence type="ECO:0000256" key="7">
    <source>
        <dbReference type="ARBA" id="ARBA00023150"/>
    </source>
</evidence>
<dbReference type="InterPro" id="IPR013482">
    <property type="entry name" value="Molybde_CF_guanTrfase"/>
</dbReference>
<dbReference type="GO" id="GO:0046872">
    <property type="term" value="F:metal ion binding"/>
    <property type="evidence" value="ECO:0007669"/>
    <property type="project" value="UniProtKB-KW"/>
</dbReference>
<proteinExistence type="predicted"/>
<dbReference type="PANTHER" id="PTHR19136">
    <property type="entry name" value="MOLYBDENUM COFACTOR GUANYLYLTRANSFERASE"/>
    <property type="match status" value="1"/>
</dbReference>
<gene>
    <name evidence="9" type="ORF">CPU12_12245</name>
</gene>
<dbReference type="PANTHER" id="PTHR19136:SF81">
    <property type="entry name" value="MOLYBDENUM COFACTOR GUANYLYLTRANSFERASE"/>
    <property type="match status" value="1"/>
</dbReference>
<feature type="domain" description="MobA-like NTP transferase" evidence="8">
    <location>
        <begin position="11"/>
        <end position="139"/>
    </location>
</feature>
<keyword evidence="6" id="KW-0342">GTP-binding</keyword>
<dbReference type="Proteomes" id="UP000221222">
    <property type="component" value="Unassembled WGS sequence"/>
</dbReference>
<dbReference type="InterPro" id="IPR029044">
    <property type="entry name" value="Nucleotide-diphossugar_trans"/>
</dbReference>
<evidence type="ECO:0000256" key="5">
    <source>
        <dbReference type="ARBA" id="ARBA00022842"/>
    </source>
</evidence>
<reference evidence="9 10" key="1">
    <citation type="submission" date="2017-09" db="EMBL/GenBank/DDBJ databases">
        <title>Arcobacter canalis sp. nov., a new species isolated from a water canal contaminated with urban sewage.</title>
        <authorList>
            <person name="Perez-Cataluna A."/>
            <person name="Salas-Masso N."/>
            <person name="Figueras M.J."/>
        </authorList>
    </citation>
    <scope>NUCLEOTIDE SEQUENCE [LARGE SCALE GENOMIC DNA]</scope>
    <source>
        <strain evidence="9 10">F98-3</strain>
    </source>
</reference>
<comment type="caution">
    <text evidence="9">The sequence shown here is derived from an EMBL/GenBank/DDBJ whole genome shotgun (WGS) entry which is preliminary data.</text>
</comment>
<dbReference type="Gene3D" id="3.90.550.10">
    <property type="entry name" value="Spore Coat Polysaccharide Biosynthesis Protein SpsA, Chain A"/>
    <property type="match status" value="1"/>
</dbReference>
<dbReference type="SUPFAM" id="SSF53448">
    <property type="entry name" value="Nucleotide-diphospho-sugar transferases"/>
    <property type="match status" value="1"/>
</dbReference>
<keyword evidence="1" id="KW-0963">Cytoplasm</keyword>
<dbReference type="GO" id="GO:0016779">
    <property type="term" value="F:nucleotidyltransferase activity"/>
    <property type="evidence" value="ECO:0007669"/>
    <property type="project" value="UniProtKB-KW"/>
</dbReference>
<dbReference type="InterPro" id="IPR025877">
    <property type="entry name" value="MobA-like_NTP_Trfase"/>
</dbReference>
<keyword evidence="4" id="KW-0547">Nucleotide-binding</keyword>
<evidence type="ECO:0000256" key="6">
    <source>
        <dbReference type="ARBA" id="ARBA00023134"/>
    </source>
</evidence>
<sequence length="191" mass="22156">MIMYPHFNIPCVILCGGKSSRMKEDKSLLPFANKSSLVKYQYDRLKIYFDEIYLSSKENKFDFNADLLLEESNIFSPIVALDNIFNKLKSKKVFIITVDTPLVDIFSIQKIIEKSDSYDITVAKTQRIHSLCGVFSNSIKLLTKKMLKDDFHKVGYLLDNLNTKIVEFDCDDEFINLNRPEDYKKALSLIK</sequence>